<comment type="caution">
    <text evidence="2">The sequence shown here is derived from an EMBL/GenBank/DDBJ whole genome shotgun (WGS) entry which is preliminary data.</text>
</comment>
<accession>A0A917MGK2</accession>
<dbReference type="Proteomes" id="UP000603912">
    <property type="component" value="Unassembled WGS sequence"/>
</dbReference>
<reference evidence="2" key="1">
    <citation type="journal article" date="2014" name="Int. J. Syst. Evol. Microbiol.">
        <title>Complete genome sequence of Corynebacterium casei LMG S-19264T (=DSM 44701T), isolated from a smear-ripened cheese.</title>
        <authorList>
            <consortium name="US DOE Joint Genome Institute (JGI-PGF)"/>
            <person name="Walter F."/>
            <person name="Albersmeier A."/>
            <person name="Kalinowski J."/>
            <person name="Ruckert C."/>
        </authorList>
    </citation>
    <scope>NUCLEOTIDE SEQUENCE</scope>
    <source>
        <strain evidence="2">CGMCC 1.12214</strain>
    </source>
</reference>
<dbReference type="InterPro" id="IPR009945">
    <property type="entry name" value="ATPase_inh_sub_z"/>
</dbReference>
<feature type="region of interest" description="Disordered" evidence="1">
    <location>
        <begin position="1"/>
        <end position="21"/>
    </location>
</feature>
<reference evidence="2" key="2">
    <citation type="submission" date="2020-09" db="EMBL/GenBank/DDBJ databases">
        <authorList>
            <person name="Sun Q."/>
            <person name="Zhou Y."/>
        </authorList>
    </citation>
    <scope>NUCLEOTIDE SEQUENCE</scope>
    <source>
        <strain evidence="2">CGMCC 1.12214</strain>
    </source>
</reference>
<protein>
    <submittedName>
        <fullName evidence="2">Uncharacterized protein</fullName>
    </submittedName>
</protein>
<dbReference type="EMBL" id="BMES01000001">
    <property type="protein sequence ID" value="GGH11419.1"/>
    <property type="molecule type" value="Genomic_DNA"/>
</dbReference>
<sequence>MAAPTTLDSARSRPGRPPSVVEERRDMLAGLWAARLMLVPPDMISIYLAECAQAKDKAALVAKLHRDLTARGLNASPGLIREKLAAYEAQAARDIVRAA</sequence>
<evidence type="ECO:0000313" key="2">
    <source>
        <dbReference type="EMBL" id="GGH11419.1"/>
    </source>
</evidence>
<dbReference type="Pfam" id="PF07345">
    <property type="entry name" value="ATPaseInh_sub_z"/>
    <property type="match status" value="1"/>
</dbReference>
<evidence type="ECO:0000256" key="1">
    <source>
        <dbReference type="SAM" id="MobiDB-lite"/>
    </source>
</evidence>
<dbReference type="InterPro" id="IPR038293">
    <property type="entry name" value="ATPase_inh_sub_z_sf"/>
</dbReference>
<keyword evidence="3" id="KW-1185">Reference proteome</keyword>
<dbReference type="AlphaFoldDB" id="A0A917MGK2"/>
<dbReference type="Gene3D" id="1.10.790.20">
    <property type="entry name" value="Domain of unknown function DUF1476"/>
    <property type="match status" value="1"/>
</dbReference>
<evidence type="ECO:0000313" key="3">
    <source>
        <dbReference type="Proteomes" id="UP000603912"/>
    </source>
</evidence>
<name>A0A917MGK2_9HYPH</name>
<organism evidence="2 3">
    <name type="scientific">Alsobacter metallidurans</name>
    <dbReference type="NCBI Taxonomy" id="340221"/>
    <lineage>
        <taxon>Bacteria</taxon>
        <taxon>Pseudomonadati</taxon>
        <taxon>Pseudomonadota</taxon>
        <taxon>Alphaproteobacteria</taxon>
        <taxon>Hyphomicrobiales</taxon>
        <taxon>Alsobacteraceae</taxon>
        <taxon>Alsobacter</taxon>
    </lineage>
</organism>
<proteinExistence type="predicted"/>
<dbReference type="RefSeq" id="WP_188516457.1">
    <property type="nucleotide sequence ID" value="NZ_BMES01000001.1"/>
</dbReference>
<gene>
    <name evidence="2" type="ORF">GCM10007036_08450</name>
</gene>